<proteinExistence type="predicted"/>
<feature type="region of interest" description="Disordered" evidence="1">
    <location>
        <begin position="494"/>
        <end position="513"/>
    </location>
</feature>
<dbReference type="Pfam" id="PF13785">
    <property type="entry name" value="DUF4178"/>
    <property type="match status" value="1"/>
</dbReference>
<reference evidence="5" key="1">
    <citation type="journal article" date="2019" name="Int. J. Syst. Evol. Microbiol.">
        <title>The Global Catalogue of Microorganisms (GCM) 10K type strain sequencing project: providing services to taxonomists for standard genome sequencing and annotation.</title>
        <authorList>
            <consortium name="The Broad Institute Genomics Platform"/>
            <consortium name="The Broad Institute Genome Sequencing Center for Infectious Disease"/>
            <person name="Wu L."/>
            <person name="Ma J."/>
        </authorList>
    </citation>
    <scope>NUCLEOTIDE SEQUENCE [LARGE SCALE GENOMIC DNA]</scope>
    <source>
        <strain evidence="5">TISTR 1906</strain>
    </source>
</reference>
<dbReference type="InterPro" id="IPR025235">
    <property type="entry name" value="DUF4178"/>
</dbReference>
<keyword evidence="2" id="KW-0812">Transmembrane</keyword>
<protein>
    <submittedName>
        <fullName evidence="4">DUF4178 domain-containing protein</fullName>
    </submittedName>
</protein>
<organism evidence="4 5">
    <name type="scientific">Comamonas terrae</name>
    <dbReference type="NCBI Taxonomy" id="673548"/>
    <lineage>
        <taxon>Bacteria</taxon>
        <taxon>Pseudomonadati</taxon>
        <taxon>Pseudomonadota</taxon>
        <taxon>Betaproteobacteria</taxon>
        <taxon>Burkholderiales</taxon>
        <taxon>Comamonadaceae</taxon>
        <taxon>Comamonas</taxon>
    </lineage>
</organism>
<name>A0ABW5UPZ6_9BURK</name>
<evidence type="ECO:0000313" key="4">
    <source>
        <dbReference type="EMBL" id="MFD2755493.1"/>
    </source>
</evidence>
<keyword evidence="5" id="KW-1185">Reference proteome</keyword>
<gene>
    <name evidence="4" type="ORF">ACFSW6_15530</name>
</gene>
<evidence type="ECO:0000256" key="1">
    <source>
        <dbReference type="SAM" id="MobiDB-lite"/>
    </source>
</evidence>
<keyword evidence="2" id="KW-0472">Membrane</keyword>
<comment type="caution">
    <text evidence="4">The sequence shown here is derived from an EMBL/GenBank/DDBJ whole genome shotgun (WGS) entry which is preliminary data.</text>
</comment>
<evidence type="ECO:0000313" key="5">
    <source>
        <dbReference type="Proteomes" id="UP001597463"/>
    </source>
</evidence>
<dbReference type="Proteomes" id="UP001597463">
    <property type="component" value="Unassembled WGS sequence"/>
</dbReference>
<feature type="transmembrane region" description="Helical" evidence="2">
    <location>
        <begin position="457"/>
        <end position="476"/>
    </location>
</feature>
<feature type="domain" description="DUF4178" evidence="3">
    <location>
        <begin position="288"/>
        <end position="430"/>
    </location>
</feature>
<dbReference type="RefSeq" id="WP_066480468.1">
    <property type="nucleotide sequence ID" value="NZ_BCNT01000012.1"/>
</dbReference>
<dbReference type="EMBL" id="JBHUMV010000007">
    <property type="protein sequence ID" value="MFD2755493.1"/>
    <property type="molecule type" value="Genomic_DNA"/>
</dbReference>
<feature type="compositionally biased region" description="Gly residues" evidence="1">
    <location>
        <begin position="502"/>
        <end position="513"/>
    </location>
</feature>
<sequence length="513" mass="56030">MTSSPSQREYVAPCPGCGAPVRFTSAQAGFAVCDFCRSTVARSGDVLQRVGSMAEVFEDYSPLALGASGMVQRNGKPEPFTLVGRAQYRSKAGSWSEWTAELGTGELGYLSEDNGHFVFTFDWTPPGWNVTAFVPREWRMGRELRAGQAGELRFTVTSVQNVQLVAAQGQLAQLPQPGRDFWLVELRSDQGQVLSADFSGKAPAFTLGAAVQLEALKMQGLRDTAALKKEEGRHFNCPHCAAVVPVRFDGTKAISCPSCGSLIDMSRGLGGELGFSEQRRRIKPAIALGKTGRLEGLEWQVVGFQRRSGRELGEEDDDETFEWDEYLLYNRKAGFTFIVDSEDGWSTARVIGGVPKVAKSGATATYMQRKYRRESAYMAETVYAEGEFYWPVFKGQKSSNVDYVNEGKQATLAQETAQRETTWTHGQRISAQTLAAAFGVDRLRDRSDAGLLSGSRFSIGGIVLCLVILLLVLFAIRGCIVRASCDPRIDPNCSYSRSSSGSYGGYTSGGSHK</sequence>
<evidence type="ECO:0000256" key="2">
    <source>
        <dbReference type="SAM" id="Phobius"/>
    </source>
</evidence>
<keyword evidence="2" id="KW-1133">Transmembrane helix</keyword>
<evidence type="ECO:0000259" key="3">
    <source>
        <dbReference type="Pfam" id="PF13785"/>
    </source>
</evidence>
<accession>A0ABW5UPZ6</accession>